<feature type="region of interest" description="Disordered" evidence="1">
    <location>
        <begin position="247"/>
        <end position="273"/>
    </location>
</feature>
<keyword evidence="4" id="KW-1185">Reference proteome</keyword>
<reference evidence="3" key="2">
    <citation type="submission" date="2023-05" db="EMBL/GenBank/DDBJ databases">
        <authorList>
            <person name="Fouks B."/>
        </authorList>
    </citation>
    <scope>NUCLEOTIDE SEQUENCE</scope>
    <source>
        <strain evidence="3">Stay&amp;Tobe</strain>
        <tissue evidence="3">Testes</tissue>
    </source>
</reference>
<feature type="compositionally biased region" description="Low complexity" evidence="1">
    <location>
        <begin position="88"/>
        <end position="101"/>
    </location>
</feature>
<protein>
    <recommendedName>
        <fullName evidence="2">Genetic suppressor element-like domain-containing protein</fullName>
    </recommendedName>
</protein>
<evidence type="ECO:0000313" key="4">
    <source>
        <dbReference type="Proteomes" id="UP001233999"/>
    </source>
</evidence>
<evidence type="ECO:0000256" key="1">
    <source>
        <dbReference type="SAM" id="MobiDB-lite"/>
    </source>
</evidence>
<feature type="domain" description="Genetic suppressor element-like" evidence="2">
    <location>
        <begin position="150"/>
        <end position="292"/>
    </location>
</feature>
<evidence type="ECO:0000259" key="2">
    <source>
        <dbReference type="Pfam" id="PF12540"/>
    </source>
</evidence>
<comment type="caution">
    <text evidence="3">The sequence shown here is derived from an EMBL/GenBank/DDBJ whole genome shotgun (WGS) entry which is preliminary data.</text>
</comment>
<gene>
    <name evidence="3" type="ORF">L9F63_009083</name>
</gene>
<reference evidence="3" key="1">
    <citation type="journal article" date="2023" name="IScience">
        <title>Live-bearing cockroach genome reveals convergent evolutionary mechanisms linked to viviparity in insects and beyond.</title>
        <authorList>
            <person name="Fouks B."/>
            <person name="Harrison M.C."/>
            <person name="Mikhailova A.A."/>
            <person name="Marchal E."/>
            <person name="English S."/>
            <person name="Carruthers M."/>
            <person name="Jennings E.C."/>
            <person name="Chiamaka E.L."/>
            <person name="Frigard R.A."/>
            <person name="Pippel M."/>
            <person name="Attardo G.M."/>
            <person name="Benoit J.B."/>
            <person name="Bornberg-Bauer E."/>
            <person name="Tobe S.S."/>
        </authorList>
    </citation>
    <scope>NUCLEOTIDE SEQUENCE</scope>
    <source>
        <strain evidence="3">Stay&amp;Tobe</strain>
    </source>
</reference>
<organism evidence="3 4">
    <name type="scientific">Diploptera punctata</name>
    <name type="common">Pacific beetle cockroach</name>
    <dbReference type="NCBI Taxonomy" id="6984"/>
    <lineage>
        <taxon>Eukaryota</taxon>
        <taxon>Metazoa</taxon>
        <taxon>Ecdysozoa</taxon>
        <taxon>Arthropoda</taxon>
        <taxon>Hexapoda</taxon>
        <taxon>Insecta</taxon>
        <taxon>Pterygota</taxon>
        <taxon>Neoptera</taxon>
        <taxon>Polyneoptera</taxon>
        <taxon>Dictyoptera</taxon>
        <taxon>Blattodea</taxon>
        <taxon>Blaberoidea</taxon>
        <taxon>Blaberidae</taxon>
        <taxon>Diplopterinae</taxon>
        <taxon>Diploptera</taxon>
    </lineage>
</organism>
<dbReference type="EMBL" id="JASPKZ010010696">
    <property type="protein sequence ID" value="KAJ9573519.1"/>
    <property type="molecule type" value="Genomic_DNA"/>
</dbReference>
<dbReference type="Proteomes" id="UP001233999">
    <property type="component" value="Unassembled WGS sequence"/>
</dbReference>
<dbReference type="PANTHER" id="PTHR17608">
    <property type="entry name" value="GENETIC SUPPRESSOR ELEMENT 1"/>
    <property type="match status" value="1"/>
</dbReference>
<accession>A0AAD7Z3U2</accession>
<proteinExistence type="predicted"/>
<dbReference type="Pfam" id="PF12540">
    <property type="entry name" value="DUF3736"/>
    <property type="match status" value="1"/>
</dbReference>
<dbReference type="AlphaFoldDB" id="A0AAD7Z3U2"/>
<feature type="region of interest" description="Disordered" evidence="1">
    <location>
        <begin position="39"/>
        <end position="59"/>
    </location>
</feature>
<evidence type="ECO:0000313" key="3">
    <source>
        <dbReference type="EMBL" id="KAJ9573519.1"/>
    </source>
</evidence>
<feature type="region of interest" description="Disordered" evidence="1">
    <location>
        <begin position="1"/>
        <end position="24"/>
    </location>
</feature>
<feature type="non-terminal residue" evidence="3">
    <location>
        <position position="1"/>
    </location>
</feature>
<feature type="region of interest" description="Disordered" evidence="1">
    <location>
        <begin position="88"/>
        <end position="108"/>
    </location>
</feature>
<dbReference type="PANTHER" id="PTHR17608:SF4">
    <property type="entry name" value="GENETIC SUPPRESSOR ELEMENT 1"/>
    <property type="match status" value="1"/>
</dbReference>
<dbReference type="InterPro" id="IPR022207">
    <property type="entry name" value="GSE-like"/>
</dbReference>
<dbReference type="InterPro" id="IPR042337">
    <property type="entry name" value="GSE1"/>
</dbReference>
<name>A0AAD7Z3U2_DIPPU</name>
<sequence length="391" mass="43433">SLQMIQATAQIPPTTVPSQQPNYQACLSTSPVHQQTNINRDQSSHQTPLHIPSNHHQSSVNLHQTPHHTINQHHSSLLSTTNLIQNASNSSVQHPPSQSSISHHHGPLVPVSQMQGSSQTMMNSATTSQTSSVLMQLNMSNHRTEPDNSQTVVSKLDLAEQKRKARINSLSSTGNNNVGSDSDGEDGPDALFTIWITKGPPAQLDASPGKLRFLRLFGLTTIAVRNEYELRKLERCRARSPLFPLQIDEASSDGNNNPPLPLDLPHPKGSPETLCKSSDFKGKQRFLKNLGLETVSKKEREESETIWQNVLAERLRRNSLNPVVMYCSQAINCTVKVEETTDGNNGPSNSCSSSAITMFEIAISWKHESYEIKIKKYETPLIPSFRFFYML</sequence>
<feature type="non-terminal residue" evidence="3">
    <location>
        <position position="391"/>
    </location>
</feature>